<evidence type="ECO:0000313" key="2">
    <source>
        <dbReference type="EMBL" id="CAB0042360.1"/>
    </source>
</evidence>
<keyword evidence="3" id="KW-1185">Reference proteome</keyword>
<feature type="region of interest" description="Disordered" evidence="1">
    <location>
        <begin position="402"/>
        <end position="464"/>
    </location>
</feature>
<sequence>MADEKSRGAKINERSDLASTTIIESNKQCSSSSNNSNNNNDNIRKINNKINRQSRNGKSTRNNTNGNNGNNRRVRKRKRRFEAAAPSTSEKLPTPPPDPRDLEKRRKSLEVVDGGVSVNENESQQQQQPKLDRVRCLDGLGSAFQQLAEWHSLCEQMLELRDSNGRLFQRVRELERCKVARLIEYYLARMSSANRDEAEDACDDANELAPDCATDNELNFQLSIISSILEQSSSSSHQHQSHTSSASSPSVMAAVWPSSGNYNNNNYKSSPSSQEQLVVVSRAKSFRSPVLRQRSRSIGEVQPLANHSSGNKRSSCQIQCGGPYYTGYGANKSGKRNSIVGPIVGTFSGGGGGSTGPKVSKWTKVKAAFKWEKANMGVPAAAAAPPPTSFSSVVLEAIEHEAAQRQQQQNRLKPPETTTTGLQIDNVATAATTTTTTTTTPNSGSSPRTYEHSGPPSPGSISSSSSIDDIFDSQYFFQIYIFCTIEIFFDTERITRKERRSGSGFYELTRIFVCARGKAPRVLVYERRSSRTTAAIRRCSSSCSYSDAAVPRTTANSSYPRRDTASRNCPGTVCSADAWTRATERPGARSRRSSSRARKAPDDKVSISSCLETACEARTAARFPASSRRKY</sequence>
<feature type="compositionally biased region" description="Basic residues" evidence="1">
    <location>
        <begin position="588"/>
        <end position="598"/>
    </location>
</feature>
<feature type="compositionally biased region" description="Polar residues" evidence="1">
    <location>
        <begin position="404"/>
        <end position="423"/>
    </location>
</feature>
<feature type="compositionally biased region" description="Low complexity" evidence="1">
    <location>
        <begin position="428"/>
        <end position="440"/>
    </location>
</feature>
<dbReference type="EMBL" id="CADCXV010001185">
    <property type="protein sequence ID" value="CAB0042360.1"/>
    <property type="molecule type" value="Genomic_DNA"/>
</dbReference>
<feature type="compositionally biased region" description="Low complexity" evidence="1">
    <location>
        <begin position="48"/>
        <end position="71"/>
    </location>
</feature>
<feature type="compositionally biased region" description="Basic and acidic residues" evidence="1">
    <location>
        <begin position="1"/>
        <end position="16"/>
    </location>
</feature>
<proteinExistence type="predicted"/>
<reference evidence="2 3" key="1">
    <citation type="submission" date="2020-02" db="EMBL/GenBank/DDBJ databases">
        <authorList>
            <person name="Ferguson B K."/>
        </authorList>
    </citation>
    <scope>NUCLEOTIDE SEQUENCE [LARGE SCALE GENOMIC DNA]</scope>
</reference>
<feature type="compositionally biased region" description="Low complexity" evidence="1">
    <location>
        <begin position="25"/>
        <end position="41"/>
    </location>
</feature>
<evidence type="ECO:0000313" key="3">
    <source>
        <dbReference type="Proteomes" id="UP000479190"/>
    </source>
</evidence>
<feature type="region of interest" description="Disordered" evidence="1">
    <location>
        <begin position="584"/>
        <end position="605"/>
    </location>
</feature>
<protein>
    <submittedName>
        <fullName evidence="2">Uncharacterized protein</fullName>
    </submittedName>
</protein>
<organism evidence="2 3">
    <name type="scientific">Trichogramma brassicae</name>
    <dbReference type="NCBI Taxonomy" id="86971"/>
    <lineage>
        <taxon>Eukaryota</taxon>
        <taxon>Metazoa</taxon>
        <taxon>Ecdysozoa</taxon>
        <taxon>Arthropoda</taxon>
        <taxon>Hexapoda</taxon>
        <taxon>Insecta</taxon>
        <taxon>Pterygota</taxon>
        <taxon>Neoptera</taxon>
        <taxon>Endopterygota</taxon>
        <taxon>Hymenoptera</taxon>
        <taxon>Apocrita</taxon>
        <taxon>Proctotrupomorpha</taxon>
        <taxon>Chalcidoidea</taxon>
        <taxon>Trichogrammatidae</taxon>
        <taxon>Trichogramma</taxon>
    </lineage>
</organism>
<gene>
    <name evidence="2" type="ORF">TBRA_LOCUS13981</name>
</gene>
<dbReference type="Proteomes" id="UP000479190">
    <property type="component" value="Unassembled WGS sequence"/>
</dbReference>
<evidence type="ECO:0000256" key="1">
    <source>
        <dbReference type="SAM" id="MobiDB-lite"/>
    </source>
</evidence>
<feature type="region of interest" description="Disordered" evidence="1">
    <location>
        <begin position="1"/>
        <end position="103"/>
    </location>
</feature>
<name>A0A6H5IVJ6_9HYME</name>
<accession>A0A6H5IVJ6</accession>
<dbReference type="AlphaFoldDB" id="A0A6H5IVJ6"/>